<sequence>MRVASLHPGVSIDDVVAACSFELVIPSDVPTTRLPTDEELRVLREVLDPKSFRDRELPAA</sequence>
<dbReference type="InterPro" id="IPR037171">
    <property type="entry name" value="NagB/RpiA_transferase-like"/>
</dbReference>
<name>A0A6J7KH69_9ZZZZ</name>
<reference evidence="1" key="1">
    <citation type="submission" date="2020-05" db="EMBL/GenBank/DDBJ databases">
        <authorList>
            <person name="Chiriac C."/>
            <person name="Salcher M."/>
            <person name="Ghai R."/>
            <person name="Kavagutti S V."/>
        </authorList>
    </citation>
    <scope>NUCLEOTIDE SEQUENCE</scope>
</reference>
<protein>
    <submittedName>
        <fullName evidence="1">Unannotated protein</fullName>
    </submittedName>
</protein>
<gene>
    <name evidence="1" type="ORF">UFOPK3785_01072</name>
</gene>
<dbReference type="SUPFAM" id="SSF100950">
    <property type="entry name" value="NagB/RpiA/CoA transferase-like"/>
    <property type="match status" value="1"/>
</dbReference>
<proteinExistence type="predicted"/>
<accession>A0A6J7KH69</accession>
<organism evidence="1">
    <name type="scientific">freshwater metagenome</name>
    <dbReference type="NCBI Taxonomy" id="449393"/>
    <lineage>
        <taxon>unclassified sequences</taxon>
        <taxon>metagenomes</taxon>
        <taxon>ecological metagenomes</taxon>
    </lineage>
</organism>
<evidence type="ECO:0000313" key="1">
    <source>
        <dbReference type="EMBL" id="CAB4954927.1"/>
    </source>
</evidence>
<dbReference type="Gene3D" id="3.40.1080.10">
    <property type="entry name" value="Glutaconate Coenzyme A-transferase"/>
    <property type="match status" value="1"/>
</dbReference>
<dbReference type="AlphaFoldDB" id="A0A6J7KH69"/>
<dbReference type="EMBL" id="CAFBNJ010000052">
    <property type="protein sequence ID" value="CAB4954927.1"/>
    <property type="molecule type" value="Genomic_DNA"/>
</dbReference>